<sequence length="362" mass="38182">MNAVHGTADAESADASSGPGGPSGAGGTSGGEGGGEATGSGHDALGAEQRAVLRRAIRLEWITLAWMSATVVLVALVAGQSQAMRAAWAEDILSLLPPIAFLVAAHRIRKRPDRLHPYGFHRSIGVAHLVAATALLAMGGYLAIDAVKTLVTVERPPIGLTVLWGQGIWAGWLMVAVMVVTSIGPVILGLKKLTLSEQLHDKVLFADADMGKADWSTAVATIAGVLGVGFGLWWADAAAALLVSVSILRDGVKNLRSSIGGLTDAEARTYDDAAPHPLTREIELRVQEAPWVGEASARVRDEGHVFHVEVFAVPRPGAEPSVHQIAQLREAVQALDWKVHDVVVAPVPELPRTQTFRSTLRT</sequence>
<accession>C7MDZ0</accession>
<keyword evidence="5 7" id="KW-0472">Membrane</keyword>
<evidence type="ECO:0000256" key="5">
    <source>
        <dbReference type="ARBA" id="ARBA00023136"/>
    </source>
</evidence>
<evidence type="ECO:0000256" key="6">
    <source>
        <dbReference type="SAM" id="MobiDB-lite"/>
    </source>
</evidence>
<organism evidence="9 10">
    <name type="scientific">Brachybacterium faecium (strain ATCC 43885 / DSM 4810 / JCM 11609 / LMG 19847 / NBRC 14762 / NCIMB 9860 / 6-10)</name>
    <dbReference type="NCBI Taxonomy" id="446465"/>
    <lineage>
        <taxon>Bacteria</taxon>
        <taxon>Bacillati</taxon>
        <taxon>Actinomycetota</taxon>
        <taxon>Actinomycetes</taxon>
        <taxon>Micrococcales</taxon>
        <taxon>Dermabacteraceae</taxon>
        <taxon>Brachybacterium</taxon>
    </lineage>
</organism>
<dbReference type="InterPro" id="IPR050291">
    <property type="entry name" value="CDF_Transporter"/>
</dbReference>
<dbReference type="PANTHER" id="PTHR43840:SF15">
    <property type="entry name" value="MITOCHONDRIAL METAL TRANSPORTER 1-RELATED"/>
    <property type="match status" value="1"/>
</dbReference>
<proteinExistence type="predicted"/>
<evidence type="ECO:0000256" key="3">
    <source>
        <dbReference type="ARBA" id="ARBA00022692"/>
    </source>
</evidence>
<dbReference type="InterPro" id="IPR027469">
    <property type="entry name" value="Cation_efflux_TMD_sf"/>
</dbReference>
<dbReference type="eggNOG" id="COG0053">
    <property type="taxonomic scope" value="Bacteria"/>
</dbReference>
<dbReference type="InterPro" id="IPR058533">
    <property type="entry name" value="Cation_efflux_TM"/>
</dbReference>
<dbReference type="HOGENOM" id="CLU_899302_0_0_11"/>
<keyword evidence="3 7" id="KW-0812">Transmembrane</keyword>
<dbReference type="PANTHER" id="PTHR43840">
    <property type="entry name" value="MITOCHONDRIAL METAL TRANSPORTER 1-RELATED"/>
    <property type="match status" value="1"/>
</dbReference>
<reference evidence="9 10" key="1">
    <citation type="journal article" date="2009" name="Stand. Genomic Sci.">
        <title>Complete genome sequence of Brachybacterium faecium type strain (Schefferle 6-10).</title>
        <authorList>
            <person name="Lapidus A."/>
            <person name="Pukall R."/>
            <person name="Labuttii K."/>
            <person name="Copeland A."/>
            <person name="Del Rio T.G."/>
            <person name="Nolan M."/>
            <person name="Chen F."/>
            <person name="Lucas S."/>
            <person name="Tice H."/>
            <person name="Cheng J.F."/>
            <person name="Bruce D."/>
            <person name="Goodwin L."/>
            <person name="Pitluck S."/>
            <person name="Rohde M."/>
            <person name="Goker M."/>
            <person name="Pati A."/>
            <person name="Ivanova N."/>
            <person name="Mavrommatis K."/>
            <person name="Chen A."/>
            <person name="Palaniappan K."/>
            <person name="D'haeseleer P."/>
            <person name="Chain P."/>
            <person name="Bristow J."/>
            <person name="Eisen J.A."/>
            <person name="Markowitz V."/>
            <person name="Hugenholtz P."/>
            <person name="Kyrpides N.C."/>
            <person name="Klenk H.P."/>
        </authorList>
    </citation>
    <scope>NUCLEOTIDE SEQUENCE [LARGE SCALE GENOMIC DNA]</scope>
    <source>
        <strain evidence="10">ATCC 43885 / DSM 4810 / JCM 11609 / LMG 19847 / NBRC 14762 / NCIMB 9860 / 6-10</strain>
    </source>
</reference>
<feature type="transmembrane region" description="Helical" evidence="7">
    <location>
        <begin position="59"/>
        <end position="80"/>
    </location>
</feature>
<evidence type="ECO:0000256" key="1">
    <source>
        <dbReference type="ARBA" id="ARBA00004141"/>
    </source>
</evidence>
<gene>
    <name evidence="9" type="ordered locus">Bfae_19860</name>
</gene>
<keyword evidence="4 7" id="KW-1133">Transmembrane helix</keyword>
<evidence type="ECO:0000256" key="7">
    <source>
        <dbReference type="SAM" id="Phobius"/>
    </source>
</evidence>
<dbReference type="OrthoDB" id="9806522at2"/>
<dbReference type="SUPFAM" id="SSF161111">
    <property type="entry name" value="Cation efflux protein transmembrane domain-like"/>
    <property type="match status" value="1"/>
</dbReference>
<feature type="domain" description="Cation efflux protein transmembrane" evidence="8">
    <location>
        <begin position="63"/>
        <end position="260"/>
    </location>
</feature>
<feature type="transmembrane region" description="Helical" evidence="7">
    <location>
        <begin position="86"/>
        <end position="105"/>
    </location>
</feature>
<dbReference type="GO" id="GO:0008324">
    <property type="term" value="F:monoatomic cation transmembrane transporter activity"/>
    <property type="evidence" value="ECO:0007669"/>
    <property type="project" value="InterPro"/>
</dbReference>
<dbReference type="Pfam" id="PF01545">
    <property type="entry name" value="Cation_efflux"/>
    <property type="match status" value="1"/>
</dbReference>
<dbReference type="GO" id="GO:0016020">
    <property type="term" value="C:membrane"/>
    <property type="evidence" value="ECO:0007669"/>
    <property type="project" value="UniProtKB-SubCell"/>
</dbReference>
<dbReference type="Proteomes" id="UP000001919">
    <property type="component" value="Chromosome"/>
</dbReference>
<dbReference type="KEGG" id="bfa:Bfae_19860"/>
<evidence type="ECO:0000259" key="8">
    <source>
        <dbReference type="Pfam" id="PF01545"/>
    </source>
</evidence>
<evidence type="ECO:0000313" key="9">
    <source>
        <dbReference type="EMBL" id="ACU85797.1"/>
    </source>
</evidence>
<feature type="compositionally biased region" description="Gly residues" evidence="6">
    <location>
        <begin position="18"/>
        <end position="38"/>
    </location>
</feature>
<keyword evidence="10" id="KW-1185">Reference proteome</keyword>
<dbReference type="Gene3D" id="1.20.1510.10">
    <property type="entry name" value="Cation efflux protein transmembrane domain"/>
    <property type="match status" value="1"/>
</dbReference>
<evidence type="ECO:0000313" key="10">
    <source>
        <dbReference type="Proteomes" id="UP000001919"/>
    </source>
</evidence>
<protein>
    <submittedName>
        <fullName evidence="9">Cation diffusion facilitator family transporter</fullName>
    </submittedName>
</protein>
<dbReference type="STRING" id="446465.Bfae_19860"/>
<keyword evidence="2" id="KW-0813">Transport</keyword>
<feature type="transmembrane region" description="Helical" evidence="7">
    <location>
        <begin position="164"/>
        <end position="190"/>
    </location>
</feature>
<feature type="compositionally biased region" description="Low complexity" evidence="6">
    <location>
        <begin position="1"/>
        <end position="17"/>
    </location>
</feature>
<dbReference type="PATRIC" id="fig|446465.5.peg.1972"/>
<evidence type="ECO:0000256" key="2">
    <source>
        <dbReference type="ARBA" id="ARBA00022448"/>
    </source>
</evidence>
<dbReference type="EMBL" id="CP001643">
    <property type="protein sequence ID" value="ACU85797.1"/>
    <property type="molecule type" value="Genomic_DNA"/>
</dbReference>
<dbReference type="AlphaFoldDB" id="C7MDZ0"/>
<comment type="subcellular location">
    <subcellularLocation>
        <location evidence="1">Membrane</location>
        <topology evidence="1">Multi-pass membrane protein</topology>
    </subcellularLocation>
</comment>
<name>C7MDZ0_BRAFD</name>
<feature type="region of interest" description="Disordered" evidence="6">
    <location>
        <begin position="1"/>
        <end position="42"/>
    </location>
</feature>
<feature type="transmembrane region" description="Helical" evidence="7">
    <location>
        <begin position="126"/>
        <end position="144"/>
    </location>
</feature>
<evidence type="ECO:0000256" key="4">
    <source>
        <dbReference type="ARBA" id="ARBA00022989"/>
    </source>
</evidence>